<comment type="catalytic activity">
    <reaction evidence="18">
        <text>1,2-dihexadecanoyl-sn-glycero-3-phospho-(1D-myo-inositol-3,4,5-trisphosphate) + H2O = 1,2-dihexadecanoyl-sn-glycero-3-phospho-(1D-myo-inositol-4,5-bisphosphate) + phosphate</text>
        <dbReference type="Rhea" id="RHEA:43560"/>
        <dbReference type="ChEBI" id="CHEBI:15377"/>
        <dbReference type="ChEBI" id="CHEBI:43474"/>
        <dbReference type="ChEBI" id="CHEBI:83420"/>
        <dbReference type="ChEBI" id="CHEBI:83423"/>
    </reaction>
    <physiologicalReaction direction="left-to-right" evidence="18">
        <dbReference type="Rhea" id="RHEA:43561"/>
    </physiologicalReaction>
</comment>
<dbReference type="GO" id="GO:0045595">
    <property type="term" value="P:regulation of cell differentiation"/>
    <property type="evidence" value="ECO:0007669"/>
    <property type="project" value="UniProtKB-ARBA"/>
</dbReference>
<evidence type="ECO:0000313" key="34">
    <source>
        <dbReference type="Proteomes" id="UP000694557"/>
    </source>
</evidence>
<evidence type="ECO:0000256" key="27">
    <source>
        <dbReference type="PIRNR" id="PIRNR038025"/>
    </source>
</evidence>
<dbReference type="EC" id="3.1.3.48" evidence="5 27"/>
<dbReference type="Pfam" id="PF10409">
    <property type="entry name" value="PTEN_C2"/>
    <property type="match status" value="1"/>
</dbReference>
<dbReference type="EC" id="3.1.3.67" evidence="4 27"/>
<dbReference type="GeneTree" id="ENSGT00940000154335"/>
<evidence type="ECO:0000256" key="6">
    <source>
        <dbReference type="ARBA" id="ARBA00013081"/>
    </source>
</evidence>
<dbReference type="GO" id="GO:0007399">
    <property type="term" value="P:nervous system development"/>
    <property type="evidence" value="ECO:0007669"/>
    <property type="project" value="UniProtKB-KW"/>
</dbReference>
<dbReference type="InterPro" id="IPR000387">
    <property type="entry name" value="Tyr_Pase_dom"/>
</dbReference>
<dbReference type="GO" id="GO:0005886">
    <property type="term" value="C:plasma membrane"/>
    <property type="evidence" value="ECO:0007669"/>
    <property type="project" value="TreeGrafter"/>
</dbReference>
<evidence type="ECO:0000256" key="22">
    <source>
        <dbReference type="ARBA" id="ARBA00043760"/>
    </source>
</evidence>
<proteinExistence type="inferred from homology"/>
<dbReference type="PANTHER" id="PTHR12305">
    <property type="entry name" value="PHOSPHATASE WITH HOMOLOGY TO TENSIN"/>
    <property type="match status" value="1"/>
</dbReference>
<gene>
    <name evidence="33" type="primary">PTEN</name>
    <name evidence="33" type="synonym">ptenb</name>
</gene>
<dbReference type="GO" id="GO:0046856">
    <property type="term" value="P:phosphatidylinositol dephosphorylation"/>
    <property type="evidence" value="ECO:0007669"/>
    <property type="project" value="UniProtKB-UniRule"/>
</dbReference>
<dbReference type="Pfam" id="PF22785">
    <property type="entry name" value="Tc-R-P"/>
    <property type="match status" value="1"/>
</dbReference>
<evidence type="ECO:0000256" key="4">
    <source>
        <dbReference type="ARBA" id="ARBA00013015"/>
    </source>
</evidence>
<dbReference type="InterPro" id="IPR029023">
    <property type="entry name" value="Tensin_phosphatase"/>
</dbReference>
<dbReference type="PROSITE" id="PS00383">
    <property type="entry name" value="TYR_PHOSPHATASE_1"/>
    <property type="match status" value="1"/>
</dbReference>
<comment type="catalytic activity">
    <reaction evidence="26">
        <text>O-phospho-L-tyrosyl-[protein] + H2O = L-tyrosyl-[protein] + phosphate</text>
        <dbReference type="Rhea" id="RHEA:10684"/>
        <dbReference type="Rhea" id="RHEA-COMP:10136"/>
        <dbReference type="Rhea" id="RHEA-COMP:20101"/>
        <dbReference type="ChEBI" id="CHEBI:15377"/>
        <dbReference type="ChEBI" id="CHEBI:43474"/>
        <dbReference type="ChEBI" id="CHEBI:46858"/>
        <dbReference type="ChEBI" id="CHEBI:61978"/>
        <dbReference type="EC" id="3.1.3.48"/>
    </reaction>
    <physiologicalReaction direction="left-to-right" evidence="26">
        <dbReference type="Rhea" id="RHEA:10685"/>
    </physiologicalReaction>
</comment>
<accession>A0A8C7DBD4</accession>
<feature type="compositionally biased region" description="Low complexity" evidence="29">
    <location>
        <begin position="319"/>
        <end position="329"/>
    </location>
</feature>
<dbReference type="PIRSF" id="PIRSF038025">
    <property type="entry name" value="PTEN"/>
    <property type="match status" value="1"/>
</dbReference>
<keyword evidence="34" id="KW-1185">Reference proteome</keyword>
<dbReference type="GO" id="GO:0051717">
    <property type="term" value="F:inositol-1,3,4,5-tetrakisphosphate 3-phosphatase activity"/>
    <property type="evidence" value="ECO:0007669"/>
    <property type="project" value="UniProtKB-UniRule"/>
</dbReference>
<dbReference type="GO" id="GO:0016314">
    <property type="term" value="F:phosphatidylinositol-3,4,5-trisphosphate 3-phosphatase activity"/>
    <property type="evidence" value="ECO:0007669"/>
    <property type="project" value="UniProtKB-UniRule"/>
</dbReference>
<evidence type="ECO:0000259" key="30">
    <source>
        <dbReference type="PROSITE" id="PS50056"/>
    </source>
</evidence>
<dbReference type="GO" id="GO:0005829">
    <property type="term" value="C:cytosol"/>
    <property type="evidence" value="ECO:0007669"/>
    <property type="project" value="TreeGrafter"/>
</dbReference>
<feature type="region of interest" description="Disordered" evidence="29">
    <location>
        <begin position="391"/>
        <end position="435"/>
    </location>
</feature>
<evidence type="ECO:0000256" key="28">
    <source>
        <dbReference type="PIRSR" id="PIRSR038025-50"/>
    </source>
</evidence>
<evidence type="ECO:0000256" key="25">
    <source>
        <dbReference type="ARBA" id="ARBA00048832"/>
    </source>
</evidence>
<comment type="catalytic activity">
    <reaction evidence="23">
        <text>1D-myo-inositol 1,3,4,5,6-pentakisphosphate + H2O = 1D-myo-inositol 1,4,5,6-tetrakisphosphate + phosphate</text>
        <dbReference type="Rhea" id="RHEA:77143"/>
        <dbReference type="ChEBI" id="CHEBI:15377"/>
        <dbReference type="ChEBI" id="CHEBI:43474"/>
        <dbReference type="ChEBI" id="CHEBI:57627"/>
        <dbReference type="ChEBI" id="CHEBI:57733"/>
    </reaction>
    <physiologicalReaction direction="left-to-right" evidence="23">
        <dbReference type="Rhea" id="RHEA:77144"/>
    </physiologicalReaction>
</comment>
<dbReference type="GO" id="GO:0010648">
    <property type="term" value="P:negative regulation of cell communication"/>
    <property type="evidence" value="ECO:0007669"/>
    <property type="project" value="UniProtKB-ARBA"/>
</dbReference>
<evidence type="ECO:0000256" key="23">
    <source>
        <dbReference type="ARBA" id="ARBA00043762"/>
    </source>
</evidence>
<evidence type="ECO:0000256" key="14">
    <source>
        <dbReference type="ARBA" id="ARBA00023098"/>
    </source>
</evidence>
<keyword evidence="12 27" id="KW-0904">Protein phosphatase</keyword>
<feature type="compositionally biased region" description="Acidic residues" evidence="29">
    <location>
        <begin position="415"/>
        <end position="425"/>
    </location>
</feature>
<comment type="catalytic activity">
    <reaction evidence="24">
        <text>O-phospho-L-seryl-[protein] + H2O = L-seryl-[protein] + phosphate</text>
        <dbReference type="Rhea" id="RHEA:20629"/>
        <dbReference type="Rhea" id="RHEA-COMP:9863"/>
        <dbReference type="Rhea" id="RHEA-COMP:11604"/>
        <dbReference type="ChEBI" id="CHEBI:15377"/>
        <dbReference type="ChEBI" id="CHEBI:29999"/>
        <dbReference type="ChEBI" id="CHEBI:43474"/>
        <dbReference type="ChEBI" id="CHEBI:83421"/>
        <dbReference type="EC" id="3.1.3.16"/>
    </reaction>
    <physiologicalReaction direction="left-to-right" evidence="24">
        <dbReference type="Rhea" id="RHEA:20630"/>
    </physiologicalReaction>
</comment>
<dbReference type="PROSITE" id="PS50056">
    <property type="entry name" value="TYR_PHOSPHATASE_2"/>
    <property type="match status" value="1"/>
</dbReference>
<dbReference type="PANTHER" id="PTHR12305:SF81">
    <property type="entry name" value="PHOSPHATIDYLINOSITOL 3,4,5-TRISPHOSPHATE 3-PHOSPHATASE AND DUAL-SPECIFICITY PROTEIN PHOSPHATASE PTEN"/>
    <property type="match status" value="1"/>
</dbReference>
<dbReference type="GO" id="GO:0008285">
    <property type="term" value="P:negative regulation of cell population proliferation"/>
    <property type="evidence" value="ECO:0007669"/>
    <property type="project" value="UniProtKB-UniRule"/>
</dbReference>
<comment type="catalytic activity">
    <reaction evidence="21">
        <text>1D-myo-inositol 1,3,4,5-tetrakisphosphate + H2O = 1D-myo-inositol 1,4,5-trisphosphate + phosphate</text>
        <dbReference type="Rhea" id="RHEA:77155"/>
        <dbReference type="ChEBI" id="CHEBI:15377"/>
        <dbReference type="ChEBI" id="CHEBI:43474"/>
        <dbReference type="ChEBI" id="CHEBI:57895"/>
        <dbReference type="ChEBI" id="CHEBI:203600"/>
    </reaction>
    <physiologicalReaction direction="left-to-right" evidence="21">
        <dbReference type="Rhea" id="RHEA:77156"/>
    </physiologicalReaction>
</comment>
<dbReference type="GO" id="GO:0051896">
    <property type="term" value="P:regulation of phosphatidylinositol 3-kinase/protein kinase B signal transduction"/>
    <property type="evidence" value="ECO:0007669"/>
    <property type="project" value="TreeGrafter"/>
</dbReference>
<organism evidence="33 34">
    <name type="scientific">Oncorhynchus kisutch</name>
    <name type="common">Coho salmon</name>
    <name type="synonym">Salmo kisutch</name>
    <dbReference type="NCBI Taxonomy" id="8019"/>
    <lineage>
        <taxon>Eukaryota</taxon>
        <taxon>Metazoa</taxon>
        <taxon>Chordata</taxon>
        <taxon>Craniata</taxon>
        <taxon>Vertebrata</taxon>
        <taxon>Euteleostomi</taxon>
        <taxon>Actinopterygii</taxon>
        <taxon>Neopterygii</taxon>
        <taxon>Teleostei</taxon>
        <taxon>Protacanthopterygii</taxon>
        <taxon>Salmoniformes</taxon>
        <taxon>Salmonidae</taxon>
        <taxon>Salmoninae</taxon>
        <taxon>Oncorhynchus</taxon>
    </lineage>
</organism>
<comment type="cofactor">
    <cofactor evidence="1">
        <name>Mg(2+)</name>
        <dbReference type="ChEBI" id="CHEBI:18420"/>
    </cofactor>
</comment>
<dbReference type="SMART" id="SM00404">
    <property type="entry name" value="PTPc_motif"/>
    <property type="match status" value="1"/>
</dbReference>
<dbReference type="GO" id="GO:0010604">
    <property type="term" value="P:positive regulation of macromolecule metabolic process"/>
    <property type="evidence" value="ECO:0007669"/>
    <property type="project" value="UniProtKB-ARBA"/>
</dbReference>
<evidence type="ECO:0000259" key="31">
    <source>
        <dbReference type="PROSITE" id="PS51181"/>
    </source>
</evidence>
<dbReference type="GO" id="GO:0051800">
    <property type="term" value="F:phosphatidylinositol-3,4-bisphosphate 3-phosphatase activity"/>
    <property type="evidence" value="ECO:0007669"/>
    <property type="project" value="UniProtKB-UniRule"/>
</dbReference>
<dbReference type="InterPro" id="IPR035892">
    <property type="entry name" value="C2_domain_sf"/>
</dbReference>
<dbReference type="GO" id="GO:0043491">
    <property type="term" value="P:phosphatidylinositol 3-kinase/protein kinase B signal transduction"/>
    <property type="evidence" value="ECO:0007669"/>
    <property type="project" value="TreeGrafter"/>
</dbReference>
<evidence type="ECO:0000256" key="19">
    <source>
        <dbReference type="ARBA" id="ARBA00034268"/>
    </source>
</evidence>
<feature type="domain" description="Phosphatase tensin-type" evidence="31">
    <location>
        <begin position="14"/>
        <end position="185"/>
    </location>
</feature>
<dbReference type="InterPro" id="IPR003595">
    <property type="entry name" value="Tyr_Pase_cat"/>
</dbReference>
<dbReference type="GO" id="GO:0004438">
    <property type="term" value="F:phosphatidylinositol-3-phosphate phosphatase activity"/>
    <property type="evidence" value="ECO:0007669"/>
    <property type="project" value="UniProtKB-UniRule"/>
</dbReference>
<dbReference type="InterPro" id="IPR051281">
    <property type="entry name" value="Dual-spec_lipid-protein_phosph"/>
</dbReference>
<dbReference type="FunFam" id="2.60.40.1110:FF:000003">
    <property type="entry name" value="Phosphatidylinositol 3,4,5-trisphosphate 3-phosphatase and dual-specificity protein phosphatase PTEN"/>
    <property type="match status" value="1"/>
</dbReference>
<evidence type="ECO:0000256" key="11">
    <source>
        <dbReference type="ARBA" id="ARBA00022902"/>
    </source>
</evidence>
<dbReference type="GO" id="GO:0004722">
    <property type="term" value="F:protein serine/threonine phosphatase activity"/>
    <property type="evidence" value="ECO:0007669"/>
    <property type="project" value="UniProtKB-EC"/>
</dbReference>
<dbReference type="GO" id="GO:0048870">
    <property type="term" value="P:cell motility"/>
    <property type="evidence" value="ECO:0007669"/>
    <property type="project" value="TreeGrafter"/>
</dbReference>
<evidence type="ECO:0000256" key="9">
    <source>
        <dbReference type="ARBA" id="ARBA00022801"/>
    </source>
</evidence>
<evidence type="ECO:0000256" key="7">
    <source>
        <dbReference type="ARBA" id="ARBA00022490"/>
    </source>
</evidence>
<keyword evidence="8" id="KW-0053">Apoptosis</keyword>
<keyword evidence="16" id="KW-0966">Cell projection</keyword>
<dbReference type="GO" id="GO:0051241">
    <property type="term" value="P:negative regulation of multicellular organismal process"/>
    <property type="evidence" value="ECO:0007669"/>
    <property type="project" value="UniProtKB-ARBA"/>
</dbReference>
<evidence type="ECO:0000256" key="21">
    <source>
        <dbReference type="ARBA" id="ARBA00043734"/>
    </source>
</evidence>
<evidence type="ECO:0000256" key="20">
    <source>
        <dbReference type="ARBA" id="ARBA00034338"/>
    </source>
</evidence>
<evidence type="ECO:0000256" key="13">
    <source>
        <dbReference type="ARBA" id="ARBA00023018"/>
    </source>
</evidence>
<dbReference type="InterPro" id="IPR016130">
    <property type="entry name" value="Tyr_Pase_AS"/>
</dbReference>
<evidence type="ECO:0000256" key="12">
    <source>
        <dbReference type="ARBA" id="ARBA00022912"/>
    </source>
</evidence>
<feature type="domain" description="C2 tensin-type" evidence="32">
    <location>
        <begin position="190"/>
        <end position="382"/>
    </location>
</feature>
<dbReference type="SMART" id="SM01326">
    <property type="entry name" value="PTEN_C2"/>
    <property type="match status" value="1"/>
</dbReference>
<comment type="catalytic activity">
    <reaction evidence="19">
        <text>1,2-dioctanoyl-sn-glycero-3-phospho-(1D-myo-inositol-3,4,5-trisphosphate) + H2O = 1,2-dioctanoyl-sn-glycero-3-phospho-(1D-myo-inositol-4,5-bisphosphate) + phosphate</text>
        <dbReference type="Rhea" id="RHEA:43552"/>
        <dbReference type="ChEBI" id="CHEBI:15377"/>
        <dbReference type="ChEBI" id="CHEBI:43474"/>
        <dbReference type="ChEBI" id="CHEBI:83416"/>
        <dbReference type="ChEBI" id="CHEBI:83419"/>
    </reaction>
    <physiologicalReaction direction="left-to-right" evidence="19">
        <dbReference type="Rhea" id="RHEA:43553"/>
    </physiologicalReaction>
</comment>
<feature type="active site" description="Phosphocysteine intermediate" evidence="28">
    <location>
        <position position="124"/>
    </location>
</feature>
<protein>
    <recommendedName>
        <fullName evidence="20 27">Phosphatidylinositol 3,4,5-trisphosphate 3-phosphatase and dual-specificity protein phosphatase PTEN</fullName>
        <ecNumber evidence="6 27">3.1.3.16</ecNumber>
        <ecNumber evidence="5 27">3.1.3.48</ecNumber>
        <ecNumber evidence="4 27">3.1.3.67</ecNumber>
    </recommendedName>
    <alternativeName>
        <fullName evidence="27">Phosphatase and tensin homolog</fullName>
    </alternativeName>
</protein>
<dbReference type="InterPro" id="IPR045101">
    <property type="entry name" value="PTP_PTEN"/>
</dbReference>
<dbReference type="SUPFAM" id="SSF49562">
    <property type="entry name" value="C2 domain (Calcium/lipid-binding domain, CaLB)"/>
    <property type="match status" value="1"/>
</dbReference>
<dbReference type="InterPro" id="IPR029021">
    <property type="entry name" value="Prot-tyrosine_phosphatase-like"/>
</dbReference>
<dbReference type="GO" id="GO:0016605">
    <property type="term" value="C:PML body"/>
    <property type="evidence" value="ECO:0007669"/>
    <property type="project" value="UniProtKB-SubCell"/>
</dbReference>
<evidence type="ECO:0000256" key="16">
    <source>
        <dbReference type="ARBA" id="ARBA00023273"/>
    </source>
</evidence>
<dbReference type="EC" id="3.1.3.16" evidence="6 27"/>
<dbReference type="Proteomes" id="UP000694557">
    <property type="component" value="Unassembled WGS sequence"/>
</dbReference>
<dbReference type="PROSITE" id="PS51181">
    <property type="entry name" value="PPASE_TENSIN"/>
    <property type="match status" value="1"/>
</dbReference>
<comment type="catalytic activity">
    <reaction evidence="25">
        <text>O-phospho-L-threonyl-[protein] + H2O = L-threonyl-[protein] + phosphate</text>
        <dbReference type="Rhea" id="RHEA:47004"/>
        <dbReference type="Rhea" id="RHEA-COMP:11060"/>
        <dbReference type="Rhea" id="RHEA-COMP:11605"/>
        <dbReference type="ChEBI" id="CHEBI:15377"/>
        <dbReference type="ChEBI" id="CHEBI:30013"/>
        <dbReference type="ChEBI" id="CHEBI:43474"/>
        <dbReference type="ChEBI" id="CHEBI:61977"/>
        <dbReference type="EC" id="3.1.3.16"/>
    </reaction>
    <physiologicalReaction direction="left-to-right" evidence="25">
        <dbReference type="Rhea" id="RHEA:47005"/>
    </physiologicalReaction>
</comment>
<dbReference type="GO" id="GO:0014069">
    <property type="term" value="C:postsynaptic density"/>
    <property type="evidence" value="ECO:0007669"/>
    <property type="project" value="UniProtKB-SubCell"/>
</dbReference>
<feature type="region of interest" description="Disordered" evidence="29">
    <location>
        <begin position="319"/>
        <end position="344"/>
    </location>
</feature>
<evidence type="ECO:0000256" key="18">
    <source>
        <dbReference type="ARBA" id="ARBA00034256"/>
    </source>
</evidence>
<reference evidence="33" key="2">
    <citation type="submission" date="2025-09" db="UniProtKB">
        <authorList>
            <consortium name="Ensembl"/>
        </authorList>
    </citation>
    <scope>IDENTIFICATION</scope>
</reference>
<dbReference type="InterPro" id="IPR014020">
    <property type="entry name" value="Tensin_C2-dom"/>
</dbReference>
<keyword evidence="9 27" id="KW-0378">Hydrolase</keyword>
<dbReference type="GO" id="GO:0051093">
    <property type="term" value="P:negative regulation of developmental process"/>
    <property type="evidence" value="ECO:0007669"/>
    <property type="project" value="UniProtKB-ARBA"/>
</dbReference>
<evidence type="ECO:0000256" key="17">
    <source>
        <dbReference type="ARBA" id="ARBA00034105"/>
    </source>
</evidence>
<evidence type="ECO:0000256" key="2">
    <source>
        <dbReference type="ARBA" id="ARBA00004552"/>
    </source>
</evidence>
<dbReference type="GO" id="GO:0051726">
    <property type="term" value="P:regulation of cell cycle"/>
    <property type="evidence" value="ECO:0007669"/>
    <property type="project" value="UniProtKB-ARBA"/>
</dbReference>
<evidence type="ECO:0000259" key="32">
    <source>
        <dbReference type="PROSITE" id="PS51182"/>
    </source>
</evidence>
<keyword evidence="15 27" id="KW-0539">Nucleus</keyword>
<feature type="domain" description="Tyrosine specific protein phosphatases" evidence="30">
    <location>
        <begin position="102"/>
        <end position="173"/>
    </location>
</feature>
<evidence type="ECO:0000256" key="29">
    <source>
        <dbReference type="SAM" id="MobiDB-lite"/>
    </source>
</evidence>
<keyword evidence="10" id="KW-0832">Ubl conjugation</keyword>
<keyword evidence="11 27" id="KW-0524">Neurogenesis</keyword>
<dbReference type="GO" id="GO:0019899">
    <property type="term" value="F:enzyme binding"/>
    <property type="evidence" value="ECO:0007669"/>
    <property type="project" value="UniProtKB-ARBA"/>
</dbReference>
<dbReference type="Ensembl" id="ENSOKIT00005016121.1">
    <property type="protein sequence ID" value="ENSOKIP00005015161.1"/>
    <property type="gene ID" value="ENSOKIG00005006734.1"/>
</dbReference>
<dbReference type="GO" id="GO:0051129">
    <property type="term" value="P:negative regulation of cellular component organization"/>
    <property type="evidence" value="ECO:0007669"/>
    <property type="project" value="UniProtKB-ARBA"/>
</dbReference>
<dbReference type="GO" id="GO:0043197">
    <property type="term" value="C:dendritic spine"/>
    <property type="evidence" value="ECO:0007669"/>
    <property type="project" value="UniProtKB-SubCell"/>
</dbReference>
<comment type="function">
    <text evidence="27">Dual-specificity protein phosphatase, dephosphorylating tyrosine-, serine- and threonine-phosphorylated proteins. Also functions as a lipid phosphatase, removing the phosphate in the D3 position of the inositol ring of PtdIns(3,4,5)P3/phosphatidylinositol 3,4,5-trisphosphate, PtdIns(3,4)P2/phosphatidylinositol 3,4-diphosphate and PtdIns3P/phosphatidylinositol 3-phosphate with a preference for PtdIns(3,4,5)P3.</text>
</comment>
<keyword evidence="7 27" id="KW-0963">Cytoplasm</keyword>
<evidence type="ECO:0000256" key="3">
    <source>
        <dbReference type="ARBA" id="ARBA00007881"/>
    </source>
</evidence>
<evidence type="ECO:0000256" key="1">
    <source>
        <dbReference type="ARBA" id="ARBA00001946"/>
    </source>
</evidence>
<dbReference type="SUPFAM" id="SSF52799">
    <property type="entry name" value="(Phosphotyrosine protein) phosphatases II"/>
    <property type="match status" value="1"/>
</dbReference>
<comment type="subcellular location">
    <subcellularLocation>
        <location evidence="2">Cell projection</location>
        <location evidence="2">Dendritic spine</location>
    </subcellularLocation>
    <subcellularLocation>
        <location evidence="27">Cytoplasm</location>
    </subcellularLocation>
    <subcellularLocation>
        <location evidence="27">Nucleus</location>
    </subcellularLocation>
    <subcellularLocation>
        <location evidence="27">Nucleus</location>
        <location evidence="27">PML body</location>
    </subcellularLocation>
    <subcellularLocation>
        <location evidence="17">Postsynaptic density</location>
    </subcellularLocation>
</comment>
<dbReference type="FunFam" id="3.90.190.10:FF:000029">
    <property type="entry name" value="Phosphatidylinositol 3,4,5-trisphosphate 3-phosphatase and dual-specificity protein phosphatase PTEN"/>
    <property type="match status" value="1"/>
</dbReference>
<evidence type="ECO:0000313" key="33">
    <source>
        <dbReference type="Ensembl" id="ENSOKIP00005015161.1"/>
    </source>
</evidence>
<dbReference type="CDD" id="cd14509">
    <property type="entry name" value="PTP_PTEN"/>
    <property type="match status" value="1"/>
</dbReference>
<dbReference type="GO" id="GO:0023057">
    <property type="term" value="P:negative regulation of signaling"/>
    <property type="evidence" value="ECO:0007669"/>
    <property type="project" value="UniProtKB-ARBA"/>
</dbReference>
<reference evidence="33" key="1">
    <citation type="submission" date="2025-08" db="UniProtKB">
        <authorList>
            <consortium name="Ensembl"/>
        </authorList>
    </citation>
    <scope>IDENTIFICATION</scope>
</reference>
<comment type="similarity">
    <text evidence="3 27">Belongs to the PTEN phosphatase protein family.</text>
</comment>
<dbReference type="GO" id="GO:0004725">
    <property type="term" value="F:protein tyrosine phosphatase activity"/>
    <property type="evidence" value="ECO:0007669"/>
    <property type="project" value="UniProtKB-UniRule"/>
</dbReference>
<sequence length="435" mass="50694">MAAIIKEIVSRNKRRYQEDGFDLDLTYIYPNIIAMGFPAERLEGVYRNNIDDVVRFLDSKHKNHYKIYNLCAERHYDASKFNCRVAQYPFEDHNPPQLELIKPFCEDLDQWLSEDDNHVAAIHCKAGKGRTGVMICAYLLHRGKFLKAQEALDFYGEVRTRDKKGVTIPSQRRYVYYYSHLLKNQLDYKPVALLFHKMVFETVPMFSGGTCRDTSVKNKSEQIPHGFRKGNWHWDPQFVVYQLKVKIHTSNPVNTRKEEKYVFFEFPQPLPVCGDIKVEFFHKQNKMMKKDKMFHFWVNTFFVPGPEENFEKVENGTLPTETLPTATLPKEQAGNQTGGTGDNDKDYLILSLTKNDLDKANKDKANRYFSPNFKVKLYFTKTVEDIFNSEASTSTSLTPDVSDNEADHYRYSDTTDSDPENEPFDEDQHTQITKV</sequence>
<dbReference type="InterPro" id="IPR017361">
    <property type="entry name" value="Bifunc_PIno_P3_Pase/Pase_PTEN"/>
</dbReference>
<name>A0A8C7DBD4_ONCKI</name>
<dbReference type="PROSITE" id="PS51182">
    <property type="entry name" value="C2_TENSIN"/>
    <property type="match status" value="1"/>
</dbReference>
<feature type="compositionally biased region" description="Polar residues" evidence="29">
    <location>
        <begin position="391"/>
        <end position="401"/>
    </location>
</feature>
<evidence type="ECO:0000256" key="8">
    <source>
        <dbReference type="ARBA" id="ARBA00022703"/>
    </source>
</evidence>
<comment type="catalytic activity">
    <reaction evidence="22">
        <text>a 1,2-diacyl-sn-glycero-3-phospho-(1D-myo-inositol-3,4,5-trisphosphate) + H2O = a 1,2-diacyl-sn-glycero-3-phospho-(1D-myo-inositol-4,5-bisphosphate) + phosphate</text>
        <dbReference type="Rhea" id="RHEA:25017"/>
        <dbReference type="ChEBI" id="CHEBI:15377"/>
        <dbReference type="ChEBI" id="CHEBI:43474"/>
        <dbReference type="ChEBI" id="CHEBI:57836"/>
        <dbReference type="ChEBI" id="CHEBI:58456"/>
        <dbReference type="EC" id="3.1.3.67"/>
    </reaction>
    <physiologicalReaction direction="left-to-right" evidence="22">
        <dbReference type="Rhea" id="RHEA:25018"/>
    </physiologicalReaction>
</comment>
<keyword evidence="13" id="KW-0770">Synapse</keyword>
<dbReference type="GO" id="GO:0006915">
    <property type="term" value="P:apoptotic process"/>
    <property type="evidence" value="ECO:0007669"/>
    <property type="project" value="UniProtKB-KW"/>
</dbReference>
<dbReference type="Gene3D" id="2.60.40.1110">
    <property type="match status" value="1"/>
</dbReference>
<evidence type="ECO:0000256" key="24">
    <source>
        <dbReference type="ARBA" id="ARBA00047986"/>
    </source>
</evidence>
<evidence type="ECO:0000256" key="26">
    <source>
        <dbReference type="ARBA" id="ARBA00051341"/>
    </source>
</evidence>
<evidence type="ECO:0000256" key="10">
    <source>
        <dbReference type="ARBA" id="ARBA00022843"/>
    </source>
</evidence>
<dbReference type="Gene3D" id="3.90.190.10">
    <property type="entry name" value="Protein tyrosine phosphatase superfamily"/>
    <property type="match status" value="1"/>
</dbReference>
<dbReference type="AlphaFoldDB" id="A0A8C7DBD4"/>
<evidence type="ECO:0000256" key="5">
    <source>
        <dbReference type="ARBA" id="ARBA00013064"/>
    </source>
</evidence>
<keyword evidence="14 27" id="KW-0443">Lipid metabolism</keyword>
<dbReference type="SMART" id="SM01301">
    <property type="entry name" value="PTPlike_phytase"/>
    <property type="match status" value="1"/>
</dbReference>
<evidence type="ECO:0000256" key="15">
    <source>
        <dbReference type="ARBA" id="ARBA00023242"/>
    </source>
</evidence>